<dbReference type="AlphaFoldDB" id="A0A3A6Q527"/>
<dbReference type="Pfam" id="PF04397">
    <property type="entry name" value="LytTR"/>
    <property type="match status" value="1"/>
</dbReference>
<accession>A0A3A6Q527</accession>
<gene>
    <name evidence="2" type="ORF">D3P09_02800</name>
</gene>
<dbReference type="Proteomes" id="UP000267798">
    <property type="component" value="Unassembled WGS sequence"/>
</dbReference>
<sequence length="109" mass="12902">MEYIPVIHIQSKAPLWLPINEILFITVNNRKFEYYTFSGTYRNPGTIMEQYTLMNSVGFEYADRKSYLANLQNVTKYDKETRQVHFIHESGMTLTIEASRRSSKIFNHN</sequence>
<organism evidence="2 3">
    <name type="scientific">Paenibacillus pinisoli</name>
    <dbReference type="NCBI Taxonomy" id="1276110"/>
    <lineage>
        <taxon>Bacteria</taxon>
        <taxon>Bacillati</taxon>
        <taxon>Bacillota</taxon>
        <taxon>Bacilli</taxon>
        <taxon>Bacillales</taxon>
        <taxon>Paenibacillaceae</taxon>
        <taxon>Paenibacillus</taxon>
    </lineage>
</organism>
<evidence type="ECO:0000313" key="2">
    <source>
        <dbReference type="EMBL" id="RJX40964.1"/>
    </source>
</evidence>
<dbReference type="Gene3D" id="2.40.50.1020">
    <property type="entry name" value="LytTr DNA-binding domain"/>
    <property type="match status" value="1"/>
</dbReference>
<dbReference type="GO" id="GO:0003677">
    <property type="term" value="F:DNA binding"/>
    <property type="evidence" value="ECO:0007669"/>
    <property type="project" value="InterPro"/>
</dbReference>
<keyword evidence="3" id="KW-1185">Reference proteome</keyword>
<name>A0A3A6Q527_9BACL</name>
<dbReference type="OrthoDB" id="2665132at2"/>
<reference evidence="2 3" key="1">
    <citation type="submission" date="2018-09" db="EMBL/GenBank/DDBJ databases">
        <title>Paenibacillus aracenensis nov. sp. isolated from a cave in southern Spain.</title>
        <authorList>
            <person name="Jurado V."/>
            <person name="Gutierrez-Patricio S."/>
            <person name="Gonzalez-Pimentel J.L."/>
            <person name="Miller A.Z."/>
            <person name="Laiz L."/>
            <person name="Saiz-Jimenez C."/>
        </authorList>
    </citation>
    <scope>NUCLEOTIDE SEQUENCE [LARGE SCALE GENOMIC DNA]</scope>
    <source>
        <strain evidence="2 3">JCM 19203</strain>
    </source>
</reference>
<dbReference type="RefSeq" id="WP_120107011.1">
    <property type="nucleotide sequence ID" value="NZ_QXQB01000001.1"/>
</dbReference>
<comment type="caution">
    <text evidence="2">The sequence shown here is derived from an EMBL/GenBank/DDBJ whole genome shotgun (WGS) entry which is preliminary data.</text>
</comment>
<dbReference type="InterPro" id="IPR007492">
    <property type="entry name" value="LytTR_DNA-bd_dom"/>
</dbReference>
<evidence type="ECO:0000259" key="1">
    <source>
        <dbReference type="Pfam" id="PF04397"/>
    </source>
</evidence>
<evidence type="ECO:0000313" key="3">
    <source>
        <dbReference type="Proteomes" id="UP000267798"/>
    </source>
</evidence>
<dbReference type="EMBL" id="QXQB01000001">
    <property type="protein sequence ID" value="RJX40964.1"/>
    <property type="molecule type" value="Genomic_DNA"/>
</dbReference>
<protein>
    <recommendedName>
        <fullName evidence="1">HTH LytTR-type domain-containing protein</fullName>
    </recommendedName>
</protein>
<proteinExistence type="predicted"/>
<feature type="domain" description="HTH LytTR-type" evidence="1">
    <location>
        <begin position="17"/>
        <end position="106"/>
    </location>
</feature>